<evidence type="ECO:0000256" key="1">
    <source>
        <dbReference type="SAM" id="MobiDB-lite"/>
    </source>
</evidence>
<dbReference type="RefSeq" id="XP_022760818.1">
    <property type="nucleotide sequence ID" value="XM_022905083.1"/>
</dbReference>
<evidence type="ECO:0000313" key="4">
    <source>
        <dbReference type="Proteomes" id="UP000515121"/>
    </source>
</evidence>
<keyword evidence="2" id="KW-1133">Transmembrane helix</keyword>
<accession>A0A6P6A7B5</accession>
<organism evidence="4 5">
    <name type="scientific">Durio zibethinus</name>
    <name type="common">Durian</name>
    <dbReference type="NCBI Taxonomy" id="66656"/>
    <lineage>
        <taxon>Eukaryota</taxon>
        <taxon>Viridiplantae</taxon>
        <taxon>Streptophyta</taxon>
        <taxon>Embryophyta</taxon>
        <taxon>Tracheophyta</taxon>
        <taxon>Spermatophyta</taxon>
        <taxon>Magnoliopsida</taxon>
        <taxon>eudicotyledons</taxon>
        <taxon>Gunneridae</taxon>
        <taxon>Pentapetalae</taxon>
        <taxon>rosids</taxon>
        <taxon>malvids</taxon>
        <taxon>Malvales</taxon>
        <taxon>Malvaceae</taxon>
        <taxon>Helicteroideae</taxon>
        <taxon>Durio</taxon>
    </lineage>
</organism>
<dbReference type="Proteomes" id="UP000515121">
    <property type="component" value="Unplaced"/>
</dbReference>
<dbReference type="GeneID" id="111307010"/>
<dbReference type="Pfam" id="PF03168">
    <property type="entry name" value="LEA_2"/>
    <property type="match status" value="1"/>
</dbReference>
<dbReference type="AlphaFoldDB" id="A0A6P6A7B5"/>
<keyword evidence="2" id="KW-0472">Membrane</keyword>
<dbReference type="SUPFAM" id="SSF117070">
    <property type="entry name" value="LEA14-like"/>
    <property type="match status" value="1"/>
</dbReference>
<evidence type="ECO:0000259" key="3">
    <source>
        <dbReference type="Pfam" id="PF03168"/>
    </source>
</evidence>
<dbReference type="InterPro" id="IPR055301">
    <property type="entry name" value="Lea14-like_2"/>
</dbReference>
<dbReference type="PANTHER" id="PTHR31852">
    <property type="entry name" value="LATE EMBRYOGENESIS ABUNDANT (LEA) HYDROXYPROLINE-RICH GLYCOPROTEIN FAMILY"/>
    <property type="match status" value="1"/>
</dbReference>
<proteinExistence type="predicted"/>
<dbReference type="OrthoDB" id="1929523at2759"/>
<dbReference type="KEGG" id="dzi:111307010"/>
<protein>
    <submittedName>
        <fullName evidence="5">Uncharacterized protein LOC111307010</fullName>
    </submittedName>
</protein>
<reference evidence="5" key="1">
    <citation type="submission" date="2025-08" db="UniProtKB">
        <authorList>
            <consortium name="RefSeq"/>
        </authorList>
    </citation>
    <scope>IDENTIFICATION</scope>
    <source>
        <tissue evidence="5">Fruit stalk</tissue>
    </source>
</reference>
<evidence type="ECO:0000256" key="2">
    <source>
        <dbReference type="SAM" id="Phobius"/>
    </source>
</evidence>
<feature type="domain" description="Late embryogenesis abundant protein LEA-2 subgroup" evidence="3">
    <location>
        <begin position="96"/>
        <end position="188"/>
    </location>
</feature>
<keyword evidence="2" id="KW-0812">Transmembrane</keyword>
<feature type="transmembrane region" description="Helical" evidence="2">
    <location>
        <begin position="35"/>
        <end position="58"/>
    </location>
</feature>
<feature type="region of interest" description="Disordered" evidence="1">
    <location>
        <begin position="1"/>
        <end position="20"/>
    </location>
</feature>
<evidence type="ECO:0000313" key="5">
    <source>
        <dbReference type="RefSeq" id="XP_022760818.1"/>
    </source>
</evidence>
<feature type="compositionally biased region" description="Basic and acidic residues" evidence="1">
    <location>
        <begin position="1"/>
        <end position="15"/>
    </location>
</feature>
<sequence length="216" mass="23608">MEVESLRNKSGKTMEEQPGGSAANVFKRRRRCRNICFGVMGVLILIIILIVILALTVFKAKRPVTTVDSVSLANLRFSLDLARLKVSLNASLDVDLSVKNPNKVGFKYTNSSAQLNYRGKQIGEVPIPAGKISADKTVPMNLTLTVMADQLISDSKFISDVSDGELPLNTFAKIPGKVNILNLFKIHVVASTSCDFIVFLSNASIGDQDCKYKTKL</sequence>
<keyword evidence="4" id="KW-1185">Reference proteome</keyword>
<name>A0A6P6A7B5_DURZI</name>
<dbReference type="Gene3D" id="2.60.40.1820">
    <property type="match status" value="1"/>
</dbReference>
<dbReference type="InterPro" id="IPR004864">
    <property type="entry name" value="LEA_2"/>
</dbReference>
<gene>
    <name evidence="5" type="primary">LOC111307010</name>
</gene>